<organism evidence="2 3">
    <name type="scientific">Calorimonas adulescens</name>
    <dbReference type="NCBI Taxonomy" id="2606906"/>
    <lineage>
        <taxon>Bacteria</taxon>
        <taxon>Bacillati</taxon>
        <taxon>Bacillota</taxon>
        <taxon>Clostridia</taxon>
        <taxon>Thermoanaerobacterales</taxon>
        <taxon>Thermoanaerobacteraceae</taxon>
        <taxon>Calorimonas</taxon>
    </lineage>
</organism>
<evidence type="ECO:0000256" key="1">
    <source>
        <dbReference type="SAM" id="MobiDB-lite"/>
    </source>
</evidence>
<keyword evidence="3" id="KW-1185">Reference proteome</keyword>
<sequence length="136" mass="15746">MKLKNCKRCGKLFVYNGIDLCSDCIREDEEDYKKVKDFLYKYPGASIMEVSEATGVEPDKIWDFLKQGKLEISQENTSILLSCERCGKPIRSGRFCDECLKKIRSQFEGISLEESSRSEQGKFHISDRINKDSRKK</sequence>
<accession>A0A5D8QH01</accession>
<dbReference type="AlphaFoldDB" id="A0A5D8QH01"/>
<reference evidence="2 3" key="1">
    <citation type="submission" date="2019-08" db="EMBL/GenBank/DDBJ databases">
        <title>Calorimonas adulescens gen. nov., sp. nov., an anaerobic thermophilic bacterium from Sakhalin hot spring.</title>
        <authorList>
            <person name="Khomyakova M.A."/>
            <person name="Merkel A.Y."/>
            <person name="Novikov A."/>
            <person name="Bonch-Osmolovskaya E.A."/>
            <person name="Slobodkin A.I."/>
        </authorList>
    </citation>
    <scope>NUCLEOTIDE SEQUENCE [LARGE SCALE GENOMIC DNA]</scope>
    <source>
        <strain evidence="2 3">A05MB</strain>
    </source>
</reference>
<dbReference type="InterPro" id="IPR022258">
    <property type="entry name" value="Flagellar_operon_YvyF"/>
</dbReference>
<feature type="compositionally biased region" description="Basic and acidic residues" evidence="1">
    <location>
        <begin position="114"/>
        <end position="136"/>
    </location>
</feature>
<protein>
    <submittedName>
        <fullName evidence="2">MerR family transcriptional regulator</fullName>
    </submittedName>
</protein>
<evidence type="ECO:0000313" key="3">
    <source>
        <dbReference type="Proteomes" id="UP000322976"/>
    </source>
</evidence>
<gene>
    <name evidence="2" type="ORF">FWJ32_02150</name>
</gene>
<feature type="region of interest" description="Disordered" evidence="1">
    <location>
        <begin position="113"/>
        <end position="136"/>
    </location>
</feature>
<dbReference type="RefSeq" id="WP_149544343.1">
    <property type="nucleotide sequence ID" value="NZ_VTPS01000002.1"/>
</dbReference>
<dbReference type="NCBIfam" id="TIGR03826">
    <property type="entry name" value="YvyF"/>
    <property type="match status" value="1"/>
</dbReference>
<dbReference type="EMBL" id="VTPS01000002">
    <property type="protein sequence ID" value="TZE83146.1"/>
    <property type="molecule type" value="Genomic_DNA"/>
</dbReference>
<name>A0A5D8QH01_9THEO</name>
<proteinExistence type="predicted"/>
<dbReference type="Proteomes" id="UP000322976">
    <property type="component" value="Unassembled WGS sequence"/>
</dbReference>
<comment type="caution">
    <text evidence="2">The sequence shown here is derived from an EMBL/GenBank/DDBJ whole genome shotgun (WGS) entry which is preliminary data.</text>
</comment>
<evidence type="ECO:0000313" key="2">
    <source>
        <dbReference type="EMBL" id="TZE83146.1"/>
    </source>
</evidence>